<evidence type="ECO:0000313" key="3">
    <source>
        <dbReference type="EMBL" id="KAF9479300.1"/>
    </source>
</evidence>
<keyword evidence="2" id="KW-1133">Transmembrane helix</keyword>
<feature type="compositionally biased region" description="Low complexity" evidence="1">
    <location>
        <begin position="1153"/>
        <end position="1166"/>
    </location>
</feature>
<feature type="compositionally biased region" description="Low complexity" evidence="1">
    <location>
        <begin position="529"/>
        <end position="546"/>
    </location>
</feature>
<evidence type="ECO:0000313" key="4">
    <source>
        <dbReference type="Proteomes" id="UP000807469"/>
    </source>
</evidence>
<feature type="region of interest" description="Disordered" evidence="1">
    <location>
        <begin position="1094"/>
        <end position="1126"/>
    </location>
</feature>
<sequence>MSNDEPVGSQITNNDSDTTSIRTFDMDWCMPSPDESANINPPPESNHSPSTAFSTRANTRRDAETEGEEAPVMPMPEVPEIPFVRSPSPILAPPTIVDSPHPSRRGSQNNAEPIRNSDLQDPPGQRNDTESRRNSTLRREADLPPLPTTGRVQSQRQRGIPFPGSPLNPANNNDECRPLPSRSSSSRMPPVQGPGPSPYPGLYITPQMCAPPLSYSPYVQPIPVDFYPRPAPIPAYPVPGPMPTPFMPLQGAPPCSPFVQPGTPIPPQNPRRQSGPDSIVTAVAMAPELKNLAPLVEPRPVRDTELFADNDPYTIRSHSRRERVSSEIRNPYPPTPPPPTSQPIYAGSRYGSYPIDLPPMVQPPSQTMWPPPSVLQPVIPERTPTASPAWYRKRRLKYSRPDRPLESYYPLPRMTTAEVVSATANMPTPENRRDSMDSESVRIASPFRYMASPITATRPLGTFAANDPYRLPRRRLSMENLPTAHMIETPPTTHIPPIMPNDMRRPTSPRPGQWSSSSDYVPDDHSQCNSLSSRQSQGGNGSSSNSMIYPLHRRSSSLDRSQYRRNRRGWLRHSPPIEAPPIVPLPGPSFIYSPSAPGMIPLRGRPLHMGFYSMRKRPYFGAPMRRGFWSRVSTFFKSPFDKGRPISLYNPSLESDEPVTWFFILKVIFSQIYFHMLLRIPSLYFSRVSWIFDEANLSLYELTEMALETSGGSDSKEKAQPSASAQTPDTPKVRPQYERLKNSWEAFIDSLIHEWETFNIVSVMLLTAILTLLQIGTNVTDPVTRYAALFSLLCGLVSLLLGCLYIIRFGTMRKTYAAVEWAKTALSSSHSILWNVWVLLSIPAIWLTWSILLFVVSIMSFVWRTNPASAAVSTFILSSTGLLIVRIGMSAVLGLGVIDAMLVMNTFRLYGEALDKDWRKCIILWQQAKAIEAPAMNLLTANNTPSDRFLAYLQPFLQFGPPMIQAPVPVPVAIPPPLPAMFPMAPPVILPYPDFGESLREHRRKRRLYSNNDSDSDSTSSASSSTSVHPRRRVRHRSRSPVRLSRSIHVPSRSLPTRSSMRSPRARDQPQHPIVSPIPRRPVRINLRANVNAEESADAISDTNARRGPSLCQGSDYPEEYGQQESRVRFRSPLASAQESSDWGIYDSSFDGSSNRILRPSSSSTSGVAPESTNVHIQNSEALRRRRV</sequence>
<dbReference type="OrthoDB" id="3062801at2759"/>
<feature type="region of interest" description="Disordered" evidence="1">
    <location>
        <begin position="1141"/>
        <end position="1188"/>
    </location>
</feature>
<feature type="region of interest" description="Disordered" evidence="1">
    <location>
        <begin position="1"/>
        <end position="199"/>
    </location>
</feature>
<feature type="region of interest" description="Disordered" evidence="1">
    <location>
        <begin position="1008"/>
        <end position="1081"/>
    </location>
</feature>
<feature type="compositionally biased region" description="Basic residues" evidence="1">
    <location>
        <begin position="1029"/>
        <end position="1040"/>
    </location>
</feature>
<dbReference type="EMBL" id="MU155216">
    <property type="protein sequence ID" value="KAF9479300.1"/>
    <property type="molecule type" value="Genomic_DNA"/>
</dbReference>
<feature type="compositionally biased region" description="Low complexity" evidence="1">
    <location>
        <begin position="178"/>
        <end position="190"/>
    </location>
</feature>
<feature type="transmembrane region" description="Helical" evidence="2">
    <location>
        <begin position="875"/>
        <end position="898"/>
    </location>
</feature>
<feature type="compositionally biased region" description="Basic and acidic residues" evidence="1">
    <location>
        <begin position="127"/>
        <end position="142"/>
    </location>
</feature>
<evidence type="ECO:0000256" key="2">
    <source>
        <dbReference type="SAM" id="Phobius"/>
    </source>
</evidence>
<proteinExistence type="predicted"/>
<name>A0A9P5Z3P2_9AGAR</name>
<keyword evidence="2" id="KW-0472">Membrane</keyword>
<protein>
    <recommendedName>
        <fullName evidence="5">Transmembrane protein</fullName>
    </recommendedName>
</protein>
<evidence type="ECO:0000256" key="1">
    <source>
        <dbReference type="SAM" id="MobiDB-lite"/>
    </source>
</evidence>
<feature type="region of interest" description="Disordered" evidence="1">
    <location>
        <begin position="481"/>
        <end position="563"/>
    </location>
</feature>
<feature type="compositionally biased region" description="Polar residues" evidence="1">
    <location>
        <begin position="1171"/>
        <end position="1181"/>
    </location>
</feature>
<dbReference type="Proteomes" id="UP000807469">
    <property type="component" value="Unassembled WGS sequence"/>
</dbReference>
<feature type="region of interest" description="Disordered" evidence="1">
    <location>
        <begin position="711"/>
        <end position="733"/>
    </location>
</feature>
<feature type="transmembrane region" description="Helical" evidence="2">
    <location>
        <begin position="787"/>
        <end position="807"/>
    </location>
</feature>
<keyword evidence="4" id="KW-1185">Reference proteome</keyword>
<feature type="compositionally biased region" description="Polar residues" evidence="1">
    <location>
        <begin position="1"/>
        <end position="22"/>
    </location>
</feature>
<feature type="region of interest" description="Disordered" evidence="1">
    <location>
        <begin position="318"/>
        <end position="346"/>
    </location>
</feature>
<feature type="compositionally biased region" description="Low complexity" evidence="1">
    <location>
        <begin position="1010"/>
        <end position="1028"/>
    </location>
</feature>
<evidence type="ECO:0008006" key="5">
    <source>
        <dbReference type="Google" id="ProtNLM"/>
    </source>
</evidence>
<gene>
    <name evidence="3" type="ORF">BDN70DRAFT_878977</name>
</gene>
<feature type="transmembrane region" description="Helical" evidence="2">
    <location>
        <begin position="836"/>
        <end position="863"/>
    </location>
</feature>
<feature type="compositionally biased region" description="Polar residues" evidence="1">
    <location>
        <begin position="35"/>
        <end position="57"/>
    </location>
</feature>
<accession>A0A9P5Z3P2</accession>
<feature type="transmembrane region" description="Helical" evidence="2">
    <location>
        <begin position="757"/>
        <end position="775"/>
    </location>
</feature>
<organism evidence="3 4">
    <name type="scientific">Pholiota conissans</name>
    <dbReference type="NCBI Taxonomy" id="109636"/>
    <lineage>
        <taxon>Eukaryota</taxon>
        <taxon>Fungi</taxon>
        <taxon>Dikarya</taxon>
        <taxon>Basidiomycota</taxon>
        <taxon>Agaricomycotina</taxon>
        <taxon>Agaricomycetes</taxon>
        <taxon>Agaricomycetidae</taxon>
        <taxon>Agaricales</taxon>
        <taxon>Agaricineae</taxon>
        <taxon>Strophariaceae</taxon>
        <taxon>Pholiota</taxon>
    </lineage>
</organism>
<dbReference type="AlphaFoldDB" id="A0A9P5Z3P2"/>
<feature type="compositionally biased region" description="Pro residues" evidence="1">
    <location>
        <begin position="331"/>
        <end position="341"/>
    </location>
</feature>
<keyword evidence="2" id="KW-0812">Transmembrane</keyword>
<comment type="caution">
    <text evidence="3">The sequence shown here is derived from an EMBL/GenBank/DDBJ whole genome shotgun (WGS) entry which is preliminary data.</text>
</comment>
<reference evidence="3" key="1">
    <citation type="submission" date="2020-11" db="EMBL/GenBank/DDBJ databases">
        <authorList>
            <consortium name="DOE Joint Genome Institute"/>
            <person name="Ahrendt S."/>
            <person name="Riley R."/>
            <person name="Andreopoulos W."/>
            <person name="Labutti K."/>
            <person name="Pangilinan J."/>
            <person name="Ruiz-Duenas F.J."/>
            <person name="Barrasa J.M."/>
            <person name="Sanchez-Garcia M."/>
            <person name="Camarero S."/>
            <person name="Miyauchi S."/>
            <person name="Serrano A."/>
            <person name="Linde D."/>
            <person name="Babiker R."/>
            <person name="Drula E."/>
            <person name="Ayuso-Fernandez I."/>
            <person name="Pacheco R."/>
            <person name="Padilla G."/>
            <person name="Ferreira P."/>
            <person name="Barriuso J."/>
            <person name="Kellner H."/>
            <person name="Castanera R."/>
            <person name="Alfaro M."/>
            <person name="Ramirez L."/>
            <person name="Pisabarro A.G."/>
            <person name="Kuo A."/>
            <person name="Tritt A."/>
            <person name="Lipzen A."/>
            <person name="He G."/>
            <person name="Yan M."/>
            <person name="Ng V."/>
            <person name="Cullen D."/>
            <person name="Martin F."/>
            <person name="Rosso M.-N."/>
            <person name="Henrissat B."/>
            <person name="Hibbett D."/>
            <person name="Martinez A.T."/>
            <person name="Grigoriev I.V."/>
        </authorList>
    </citation>
    <scope>NUCLEOTIDE SEQUENCE</scope>
    <source>
        <strain evidence="3">CIRM-BRFM 674</strain>
    </source>
</reference>